<gene>
    <name evidence="2" type="ORF">TGCOUG_391760</name>
</gene>
<proteinExistence type="predicted"/>
<comment type="caution">
    <text evidence="2">The sequence shown here is derived from an EMBL/GenBank/DDBJ whole genome shotgun (WGS) entry which is preliminary data.</text>
</comment>
<dbReference type="Proteomes" id="UP000236343">
    <property type="component" value="Unassembled WGS sequence"/>
</dbReference>
<feature type="region of interest" description="Disordered" evidence="1">
    <location>
        <begin position="46"/>
        <end position="114"/>
    </location>
</feature>
<feature type="compositionally biased region" description="Basic residues" evidence="1">
    <location>
        <begin position="57"/>
        <end position="79"/>
    </location>
</feature>
<evidence type="ECO:0000313" key="2">
    <source>
        <dbReference type="EMBL" id="PIM04152.1"/>
    </source>
</evidence>
<organism evidence="2 3">
    <name type="scientific">Toxoplasma gondii COUG</name>
    <dbReference type="NCBI Taxonomy" id="1074873"/>
    <lineage>
        <taxon>Eukaryota</taxon>
        <taxon>Sar</taxon>
        <taxon>Alveolata</taxon>
        <taxon>Apicomplexa</taxon>
        <taxon>Conoidasida</taxon>
        <taxon>Coccidia</taxon>
        <taxon>Eucoccidiorida</taxon>
        <taxon>Eimeriorina</taxon>
        <taxon>Sarcocystidae</taxon>
        <taxon>Toxoplasma</taxon>
    </lineage>
</organism>
<evidence type="ECO:0000256" key="1">
    <source>
        <dbReference type="SAM" id="MobiDB-lite"/>
    </source>
</evidence>
<dbReference type="VEuPathDB" id="ToxoDB:TGCOUG_391760"/>
<sequence>MCRRRQEGKESESIEELRVSMVGDKTTVRSDPMGELREKLRKAEKRQGVFRGAKHETMRRRRSVTTRSAGLHRSRRTRGLRADEFDEVVEGKSHQVRQKGHSQTTDRNAKKEIN</sequence>
<dbReference type="AlphaFoldDB" id="A0A2G8YA43"/>
<protein>
    <submittedName>
        <fullName evidence="2">Uncharacterized protein</fullName>
    </submittedName>
</protein>
<name>A0A2G8YA43_TOXGO</name>
<reference evidence="2 3" key="1">
    <citation type="journal article" date="2016" name="Nat. Commun.">
        <title>Local admixture of amplified and diversified secreted pathogenesis determinants shapes mosaic Toxoplasma gondii genomes.</title>
        <authorList>
            <person name="Lorenzi H."/>
            <person name="Khan A."/>
            <person name="Behnke M.S."/>
            <person name="Namasivayam S."/>
            <person name="Swapna L.S."/>
            <person name="Hadjithomas M."/>
            <person name="Karamycheva S."/>
            <person name="Pinney D."/>
            <person name="Brunk B.P."/>
            <person name="Ajioka J.W."/>
            <person name="Ajzenberg D."/>
            <person name="Boothroyd J.C."/>
            <person name="Boyle J.P."/>
            <person name="Darde M.L."/>
            <person name="Diaz-Miranda M.A."/>
            <person name="Dubey J.P."/>
            <person name="Fritz H.M."/>
            <person name="Gennari S.M."/>
            <person name="Gregory B.D."/>
            <person name="Kim K."/>
            <person name="Saeij J.P."/>
            <person name="Su C."/>
            <person name="White M.W."/>
            <person name="Zhu X.Q."/>
            <person name="Howe D.K."/>
            <person name="Rosenthal B.M."/>
            <person name="Grigg M.E."/>
            <person name="Parkinson J."/>
            <person name="Liu L."/>
            <person name="Kissinger J.C."/>
            <person name="Roos D.S."/>
            <person name="Sibley L.D."/>
        </authorList>
    </citation>
    <scope>NUCLEOTIDE SEQUENCE [LARGE SCALE GENOMIC DNA]</scope>
    <source>
        <strain evidence="2 3">COUG</strain>
    </source>
</reference>
<dbReference type="EMBL" id="AGQR02000512">
    <property type="protein sequence ID" value="PIM04152.1"/>
    <property type="molecule type" value="Genomic_DNA"/>
</dbReference>
<evidence type="ECO:0000313" key="3">
    <source>
        <dbReference type="Proteomes" id="UP000236343"/>
    </source>
</evidence>
<accession>A0A2G8YA43</accession>